<dbReference type="Pfam" id="PF00378">
    <property type="entry name" value="ECH_1"/>
    <property type="match status" value="1"/>
</dbReference>
<proteinExistence type="inferred from homology"/>
<dbReference type="GO" id="GO:0006635">
    <property type="term" value="P:fatty acid beta-oxidation"/>
    <property type="evidence" value="ECO:0007669"/>
    <property type="project" value="TreeGrafter"/>
</dbReference>
<accession>A0A8D8WQJ5</accession>
<keyword evidence="3" id="KW-0276">Fatty acid metabolism</keyword>
<dbReference type="FunFam" id="3.90.226.10:FF:000019">
    <property type="entry name" value="Enoyl-CoA hydratase, mitochondrial"/>
    <property type="match status" value="1"/>
</dbReference>
<evidence type="ECO:0000256" key="4">
    <source>
        <dbReference type="ARBA" id="ARBA00023098"/>
    </source>
</evidence>
<evidence type="ECO:0000256" key="6">
    <source>
        <dbReference type="ARBA" id="ARBA00073937"/>
    </source>
</evidence>
<dbReference type="FunFam" id="1.10.12.10:FF:000001">
    <property type="entry name" value="Probable enoyl-CoA hydratase, mitochondrial"/>
    <property type="match status" value="1"/>
</dbReference>
<protein>
    <recommendedName>
        <fullName evidence="6">Probable enoyl-CoA hydratase, mitochondrial</fullName>
        <ecNumber evidence="2">4.2.1.17</ecNumber>
    </recommendedName>
</protein>
<dbReference type="GO" id="GO:0004300">
    <property type="term" value="F:enoyl-CoA hydratase activity"/>
    <property type="evidence" value="ECO:0007669"/>
    <property type="project" value="UniProtKB-EC"/>
</dbReference>
<dbReference type="InterPro" id="IPR018376">
    <property type="entry name" value="Enoyl-CoA_hyd/isom_CS"/>
</dbReference>
<dbReference type="EMBL" id="HBUF01215073">
    <property type="protein sequence ID" value="CAG6666785.1"/>
    <property type="molecule type" value="Transcribed_RNA"/>
</dbReference>
<evidence type="ECO:0000256" key="2">
    <source>
        <dbReference type="ARBA" id="ARBA00012076"/>
    </source>
</evidence>
<dbReference type="InterPro" id="IPR001753">
    <property type="entry name" value="Enoyl-CoA_hydra/iso"/>
</dbReference>
<organism evidence="8">
    <name type="scientific">Cacopsylla melanoneura</name>
    <dbReference type="NCBI Taxonomy" id="428564"/>
    <lineage>
        <taxon>Eukaryota</taxon>
        <taxon>Metazoa</taxon>
        <taxon>Ecdysozoa</taxon>
        <taxon>Arthropoda</taxon>
        <taxon>Hexapoda</taxon>
        <taxon>Insecta</taxon>
        <taxon>Pterygota</taxon>
        <taxon>Neoptera</taxon>
        <taxon>Paraneoptera</taxon>
        <taxon>Hemiptera</taxon>
        <taxon>Sternorrhyncha</taxon>
        <taxon>Psylloidea</taxon>
        <taxon>Psyllidae</taxon>
        <taxon>Psyllinae</taxon>
        <taxon>Cacopsylla</taxon>
    </lineage>
</organism>
<dbReference type="InterPro" id="IPR029045">
    <property type="entry name" value="ClpP/crotonase-like_dom_sf"/>
</dbReference>
<evidence type="ECO:0000256" key="1">
    <source>
        <dbReference type="ARBA" id="ARBA00005254"/>
    </source>
</evidence>
<evidence type="ECO:0000256" key="5">
    <source>
        <dbReference type="ARBA" id="ARBA00023239"/>
    </source>
</evidence>
<dbReference type="EMBL" id="HBUF01215074">
    <property type="protein sequence ID" value="CAG6666787.1"/>
    <property type="molecule type" value="Transcribed_RNA"/>
</dbReference>
<dbReference type="CDD" id="cd06558">
    <property type="entry name" value="crotonase-like"/>
    <property type="match status" value="1"/>
</dbReference>
<dbReference type="PANTHER" id="PTHR11941">
    <property type="entry name" value="ENOYL-COA HYDRATASE-RELATED"/>
    <property type="match status" value="1"/>
</dbReference>
<evidence type="ECO:0000313" key="8">
    <source>
        <dbReference type="EMBL" id="CAG6666785.1"/>
    </source>
</evidence>
<evidence type="ECO:0000256" key="3">
    <source>
        <dbReference type="ARBA" id="ARBA00022832"/>
    </source>
</evidence>
<dbReference type="GO" id="GO:0005739">
    <property type="term" value="C:mitochondrion"/>
    <property type="evidence" value="ECO:0007669"/>
    <property type="project" value="TreeGrafter"/>
</dbReference>
<dbReference type="EMBL" id="HBUF01215072">
    <property type="protein sequence ID" value="CAG6666783.1"/>
    <property type="molecule type" value="Transcribed_RNA"/>
</dbReference>
<reference evidence="8" key="1">
    <citation type="submission" date="2021-05" db="EMBL/GenBank/DDBJ databases">
        <authorList>
            <person name="Alioto T."/>
            <person name="Alioto T."/>
            <person name="Gomez Garrido J."/>
        </authorList>
    </citation>
    <scope>NUCLEOTIDE SEQUENCE</scope>
</reference>
<dbReference type="PANTHER" id="PTHR11941:SF54">
    <property type="entry name" value="ENOYL-COA HYDRATASE, MITOCHONDRIAL"/>
    <property type="match status" value="1"/>
</dbReference>
<dbReference type="PROSITE" id="PS00166">
    <property type="entry name" value="ENOYL_COA_HYDRATASE"/>
    <property type="match status" value="1"/>
</dbReference>
<name>A0A8D8WQJ5_9HEMI</name>
<dbReference type="SUPFAM" id="SSF52096">
    <property type="entry name" value="ClpP/crotonase"/>
    <property type="match status" value="1"/>
</dbReference>
<dbReference type="Gene3D" id="1.10.12.10">
    <property type="entry name" value="Lyase 2-enoyl-coa Hydratase, Chain A, domain 2"/>
    <property type="match status" value="1"/>
</dbReference>
<dbReference type="AlphaFoldDB" id="A0A8D8WQJ5"/>
<sequence length="296" mass="31883">MNKVFSGVLLNSKHLFSNGSQSFKPVQLVSIKFMSTVKFDNIIVDKVGKNKNVGIVQLNRPKSLNALCDVLVSEVAAAVQQLDADSSVAAIILTGNEKAFAAGADIKEMLNQTYSANVKQGLLEHWDNISKAKKPVIAAVNGYALGGGCELAMMCDIIYAGEKAKFGQPEIIIGTMPGAGGTQRLTRAAGKSNAMEVCLTGNQFTAQEAKAMGVVSKIFPPEKLLEETIKLAEKIGEHSPLIVSQVKEAVNLAFETTLQQGLKFEKKSFYATFATEDRKEGMSAFVEKRSPNFSNN</sequence>
<keyword evidence="5" id="KW-0456">Lyase</keyword>
<evidence type="ECO:0000256" key="7">
    <source>
        <dbReference type="RuleBase" id="RU003707"/>
    </source>
</evidence>
<dbReference type="Gene3D" id="3.90.226.10">
    <property type="entry name" value="2-enoyl-CoA Hydratase, Chain A, domain 1"/>
    <property type="match status" value="1"/>
</dbReference>
<dbReference type="EC" id="4.2.1.17" evidence="2"/>
<dbReference type="InterPro" id="IPR014748">
    <property type="entry name" value="Enoyl-CoA_hydra_C"/>
</dbReference>
<comment type="similarity">
    <text evidence="1 7">Belongs to the enoyl-CoA hydratase/isomerase family.</text>
</comment>
<keyword evidence="4" id="KW-0443">Lipid metabolism</keyword>